<dbReference type="InterPro" id="IPR052641">
    <property type="entry name" value="AKAP7_isoform_gamma"/>
</dbReference>
<dbReference type="SUPFAM" id="SSF55144">
    <property type="entry name" value="LigT-like"/>
    <property type="match status" value="1"/>
</dbReference>
<feature type="compositionally biased region" description="Basic and acidic residues" evidence="1">
    <location>
        <begin position="356"/>
        <end position="365"/>
    </location>
</feature>
<proteinExistence type="predicted"/>
<dbReference type="InterPro" id="IPR019510">
    <property type="entry name" value="AKAP7-like_phosphoesterase"/>
</dbReference>
<comment type="caution">
    <text evidence="3">The sequence shown here is derived from an EMBL/GenBank/DDBJ whole genome shotgun (WGS) entry which is preliminary data.</text>
</comment>
<reference evidence="3 4" key="1">
    <citation type="submission" date="2021-05" db="EMBL/GenBank/DDBJ databases">
        <authorList>
            <person name="Zahm M."/>
            <person name="Klopp C."/>
            <person name="Cabau C."/>
            <person name="Kuhl H."/>
            <person name="Suciu R."/>
            <person name="Ciorpac M."/>
            <person name="Holostenco D."/>
            <person name="Gessner J."/>
            <person name="Wuertz S."/>
            <person name="Hohne C."/>
            <person name="Stock M."/>
            <person name="Gislard M."/>
            <person name="Lluch J."/>
            <person name="Milhes M."/>
            <person name="Lampietro C."/>
            <person name="Lopez Roques C."/>
            <person name="Donnadieu C."/>
            <person name="Du K."/>
            <person name="Schartl M."/>
            <person name="Guiguen Y."/>
        </authorList>
    </citation>
    <scope>NUCLEOTIDE SEQUENCE [LARGE SCALE GENOMIC DNA]</scope>
    <source>
        <strain evidence="3">Hh-F2</strain>
        <tissue evidence="3">Blood</tissue>
    </source>
</reference>
<dbReference type="Gene3D" id="3.90.1140.10">
    <property type="entry name" value="Cyclic phosphodiesterase"/>
    <property type="match status" value="1"/>
</dbReference>
<feature type="compositionally biased region" description="Polar residues" evidence="1">
    <location>
        <begin position="307"/>
        <end position="317"/>
    </location>
</feature>
<feature type="region of interest" description="Disordered" evidence="1">
    <location>
        <begin position="1"/>
        <end position="29"/>
    </location>
</feature>
<dbReference type="PANTHER" id="PTHR15934:SF4">
    <property type="entry name" value="A-KINASE ANCHOR PROTEIN 7-LIKE PHOSPHOESTERASE DOMAIN-CONTAINING PROTEIN"/>
    <property type="match status" value="1"/>
</dbReference>
<feature type="compositionally biased region" description="Basic residues" evidence="1">
    <location>
        <begin position="68"/>
        <end position="83"/>
    </location>
</feature>
<dbReference type="Pfam" id="PF10469">
    <property type="entry name" value="AKAP7_NLS"/>
    <property type="match status" value="1"/>
</dbReference>
<dbReference type="InterPro" id="IPR009097">
    <property type="entry name" value="Cyclic_Pdiesterase"/>
</dbReference>
<dbReference type="Proteomes" id="UP001369086">
    <property type="component" value="Unassembled WGS sequence"/>
</dbReference>
<evidence type="ECO:0000313" key="4">
    <source>
        <dbReference type="Proteomes" id="UP001369086"/>
    </source>
</evidence>
<feature type="domain" description="A-kinase anchor protein 7-like phosphoesterase" evidence="2">
    <location>
        <begin position="99"/>
        <end position="292"/>
    </location>
</feature>
<evidence type="ECO:0000259" key="2">
    <source>
        <dbReference type="Pfam" id="PF10469"/>
    </source>
</evidence>
<keyword evidence="4" id="KW-1185">Reference proteome</keyword>
<feature type="region of interest" description="Disordered" evidence="1">
    <location>
        <begin position="68"/>
        <end position="99"/>
    </location>
</feature>
<name>A0ABR1A222_HUSHU</name>
<accession>A0ABR1A222</accession>
<feature type="region of interest" description="Disordered" evidence="1">
    <location>
        <begin position="356"/>
        <end position="376"/>
    </location>
</feature>
<evidence type="ECO:0000313" key="3">
    <source>
        <dbReference type="EMBL" id="KAK6491123.1"/>
    </source>
</evidence>
<dbReference type="EMBL" id="JAHFZB010000004">
    <property type="protein sequence ID" value="KAK6491123.1"/>
    <property type="molecule type" value="Genomic_DNA"/>
</dbReference>
<sequence>MHTAIEPFEGKEHRDVNPNNLNNSANDQTYGENLRDFTELFAEELAELPFSFVDDIADILEIKPKKNSAPRGRKRWCGRRHNRTQATKEQTNNSPKQRPNYFVSIPITNKQLLDKIGDVQKSLVKKEKQLQRALIPLEKLHLTVIVATLRTNEAVQRAVNALQQCRRKVDEILQGRLPKMIFHGIDQFNNKVCYVKMTADEQPTLHQVAEAIKTSFENVDVDITGSKEFKPHLTILKLSKAPALRRMRLKKILYEEYEDAAFGTELFTRIDLCSMHKKQTSGYYHCESSILLASCDGETREVDSGSKESASVSTAVPSTGEMDSKNALDQCLQPVGDYSANESSVKQAVDCRDTADHMSKTDKMDSLPGATGNKNDKISLGPAEVCCKEDASANKVTEEGNKQ</sequence>
<feature type="compositionally biased region" description="Polar residues" evidence="1">
    <location>
        <begin position="17"/>
        <end position="29"/>
    </location>
</feature>
<gene>
    <name evidence="3" type="ORF">HHUSO_G5862</name>
</gene>
<organism evidence="3 4">
    <name type="scientific">Huso huso</name>
    <name type="common">Beluga</name>
    <name type="synonym">Acipenser huso</name>
    <dbReference type="NCBI Taxonomy" id="61971"/>
    <lineage>
        <taxon>Eukaryota</taxon>
        <taxon>Metazoa</taxon>
        <taxon>Chordata</taxon>
        <taxon>Craniata</taxon>
        <taxon>Vertebrata</taxon>
        <taxon>Euteleostomi</taxon>
        <taxon>Actinopterygii</taxon>
        <taxon>Chondrostei</taxon>
        <taxon>Acipenseriformes</taxon>
        <taxon>Acipenseridae</taxon>
        <taxon>Huso</taxon>
    </lineage>
</organism>
<feature type="region of interest" description="Disordered" evidence="1">
    <location>
        <begin position="301"/>
        <end position="323"/>
    </location>
</feature>
<protein>
    <submittedName>
        <fullName evidence="3">A-kinase anchor protein 7-like</fullName>
    </submittedName>
</protein>
<feature type="compositionally biased region" description="Polar residues" evidence="1">
    <location>
        <begin position="84"/>
        <end position="97"/>
    </location>
</feature>
<evidence type="ECO:0000256" key="1">
    <source>
        <dbReference type="SAM" id="MobiDB-lite"/>
    </source>
</evidence>
<dbReference type="PANTHER" id="PTHR15934">
    <property type="entry name" value="RNA 2',3'-CYCLIC PHOSPHODIESTERASE"/>
    <property type="match status" value="1"/>
</dbReference>